<dbReference type="PANTHER" id="PTHR30055:SF151">
    <property type="entry name" value="TRANSCRIPTIONAL REGULATORY PROTEIN"/>
    <property type="match status" value="1"/>
</dbReference>
<evidence type="ECO:0000256" key="4">
    <source>
        <dbReference type="ARBA" id="ARBA00023163"/>
    </source>
</evidence>
<keyword evidence="1" id="KW-0678">Repressor</keyword>
<comment type="caution">
    <text evidence="7">The sequence shown here is derived from an EMBL/GenBank/DDBJ whole genome shotgun (WGS) entry which is preliminary data.</text>
</comment>
<proteinExistence type="predicted"/>
<evidence type="ECO:0000256" key="5">
    <source>
        <dbReference type="PROSITE-ProRule" id="PRU00335"/>
    </source>
</evidence>
<dbReference type="InterPro" id="IPR050109">
    <property type="entry name" value="HTH-type_TetR-like_transc_reg"/>
</dbReference>
<dbReference type="SUPFAM" id="SSF48498">
    <property type="entry name" value="Tetracyclin repressor-like, C-terminal domain"/>
    <property type="match status" value="1"/>
</dbReference>
<dbReference type="GO" id="GO:0045892">
    <property type="term" value="P:negative regulation of DNA-templated transcription"/>
    <property type="evidence" value="ECO:0007669"/>
    <property type="project" value="InterPro"/>
</dbReference>
<protein>
    <submittedName>
        <fullName evidence="7">TetR family transcriptional regulator</fullName>
    </submittedName>
</protein>
<dbReference type="PANTHER" id="PTHR30055">
    <property type="entry name" value="HTH-TYPE TRANSCRIPTIONAL REGULATOR RUTR"/>
    <property type="match status" value="1"/>
</dbReference>
<feature type="DNA-binding region" description="H-T-H motif" evidence="5">
    <location>
        <begin position="53"/>
        <end position="72"/>
    </location>
</feature>
<dbReference type="EMBL" id="RQVS01000002">
    <property type="protein sequence ID" value="RRJ88362.1"/>
    <property type="molecule type" value="Genomic_DNA"/>
</dbReference>
<dbReference type="GO" id="GO:0003700">
    <property type="term" value="F:DNA-binding transcription factor activity"/>
    <property type="evidence" value="ECO:0007669"/>
    <property type="project" value="TreeGrafter"/>
</dbReference>
<organism evidence="7 8">
    <name type="scientific">Gulosibacter macacae</name>
    <dbReference type="NCBI Taxonomy" id="2488791"/>
    <lineage>
        <taxon>Bacteria</taxon>
        <taxon>Bacillati</taxon>
        <taxon>Actinomycetota</taxon>
        <taxon>Actinomycetes</taxon>
        <taxon>Micrococcales</taxon>
        <taxon>Microbacteriaceae</taxon>
        <taxon>Gulosibacter</taxon>
    </lineage>
</organism>
<dbReference type="SUPFAM" id="SSF46689">
    <property type="entry name" value="Homeodomain-like"/>
    <property type="match status" value="1"/>
</dbReference>
<dbReference type="GO" id="GO:0046677">
    <property type="term" value="P:response to antibiotic"/>
    <property type="evidence" value="ECO:0007669"/>
    <property type="project" value="InterPro"/>
</dbReference>
<dbReference type="InterPro" id="IPR001647">
    <property type="entry name" value="HTH_TetR"/>
</dbReference>
<name>A0A3P3VZX7_9MICO</name>
<keyword evidence="4" id="KW-0804">Transcription</keyword>
<dbReference type="InterPro" id="IPR036271">
    <property type="entry name" value="Tet_transcr_reg_TetR-rel_C_sf"/>
</dbReference>
<dbReference type="InterPro" id="IPR003012">
    <property type="entry name" value="Tet_transcr_reg_TetR"/>
</dbReference>
<reference evidence="7 8" key="1">
    <citation type="submission" date="2018-11" db="EMBL/GenBank/DDBJ databases">
        <title>YIM 102482-1 draft genome.</title>
        <authorList>
            <person name="Li G."/>
            <person name="Jiang Y."/>
        </authorList>
    </citation>
    <scope>NUCLEOTIDE SEQUENCE [LARGE SCALE GENOMIC DNA]</scope>
    <source>
        <strain evidence="7 8">YIM 102482-1</strain>
    </source>
</reference>
<feature type="domain" description="HTH tetR-type" evidence="6">
    <location>
        <begin position="30"/>
        <end position="90"/>
    </location>
</feature>
<dbReference type="InterPro" id="IPR004111">
    <property type="entry name" value="Repressor_TetR_C"/>
</dbReference>
<dbReference type="Pfam" id="PF02909">
    <property type="entry name" value="TetR_C_1"/>
    <property type="match status" value="1"/>
</dbReference>
<accession>A0A3P3VZX7</accession>
<dbReference type="GO" id="GO:0000976">
    <property type="term" value="F:transcription cis-regulatory region binding"/>
    <property type="evidence" value="ECO:0007669"/>
    <property type="project" value="TreeGrafter"/>
</dbReference>
<keyword evidence="3 5" id="KW-0238">DNA-binding</keyword>
<evidence type="ECO:0000313" key="7">
    <source>
        <dbReference type="EMBL" id="RRJ88362.1"/>
    </source>
</evidence>
<evidence type="ECO:0000259" key="6">
    <source>
        <dbReference type="PROSITE" id="PS50977"/>
    </source>
</evidence>
<evidence type="ECO:0000256" key="1">
    <source>
        <dbReference type="ARBA" id="ARBA00022491"/>
    </source>
</evidence>
<evidence type="ECO:0000313" key="8">
    <source>
        <dbReference type="Proteomes" id="UP000274391"/>
    </source>
</evidence>
<evidence type="ECO:0000256" key="2">
    <source>
        <dbReference type="ARBA" id="ARBA00023015"/>
    </source>
</evidence>
<dbReference type="PRINTS" id="PR00400">
    <property type="entry name" value="TETREPRESSOR"/>
</dbReference>
<keyword evidence="8" id="KW-1185">Reference proteome</keyword>
<dbReference type="OrthoDB" id="3291296at2"/>
<dbReference type="Pfam" id="PF00440">
    <property type="entry name" value="TetR_N"/>
    <property type="match status" value="1"/>
</dbReference>
<dbReference type="Gene3D" id="1.10.357.10">
    <property type="entry name" value="Tetracycline Repressor, domain 2"/>
    <property type="match status" value="1"/>
</dbReference>
<dbReference type="InterPro" id="IPR009057">
    <property type="entry name" value="Homeodomain-like_sf"/>
</dbReference>
<keyword evidence="2" id="KW-0805">Transcription regulation</keyword>
<evidence type="ECO:0000256" key="3">
    <source>
        <dbReference type="ARBA" id="ARBA00023125"/>
    </source>
</evidence>
<dbReference type="PROSITE" id="PS50977">
    <property type="entry name" value="HTH_TETR_2"/>
    <property type="match status" value="1"/>
</dbReference>
<dbReference type="AlphaFoldDB" id="A0A3P3VZX7"/>
<dbReference type="Proteomes" id="UP000274391">
    <property type="component" value="Unassembled WGS sequence"/>
</dbReference>
<gene>
    <name evidence="7" type="ORF">EG850_02675</name>
</gene>
<sequence length="240" mass="25978">MIGHILVRPLCKEATMAGNRRPAGRPRTRILNREVITGAARRIIANDGVPALTMTRLAHKLSVTPSALYNHATSKQEILRWIEDAVMGEIDCSAFGTTDWRTALKAWALSYRDVMAAHSELIAAIATIEVTDSPRTVAMYESVTKGLVDGGWPIRSCLPLIIALESFIYGAAFNEHAPDDIFDAGSLADEAPTFVATVEAQRGRDLRAINDELFEIGFDAIVDHTAKRVGVPNPAAAATA</sequence>